<dbReference type="AlphaFoldDB" id="A0A843V8B2"/>
<sequence length="192" mass="20186">MGSCQSTDIAAGAVGIPPTAKVITLAGYLREHSTPVAASDVLGGDCAADCFLCSSDRLYCGDNIPALGPEELLLPGQIYFVLPAAKLRYPLSREDMAALAVRASLALALGAERGGAKKMIRIMPAVESECGRTVGNGGEVKSSENKVGPGGGPPAVVVQKRMKRSRSVRARAAHRYYRYSRVRLSAIPELGE</sequence>
<organism evidence="2 3">
    <name type="scientific">Colocasia esculenta</name>
    <name type="common">Wild taro</name>
    <name type="synonym">Arum esculentum</name>
    <dbReference type="NCBI Taxonomy" id="4460"/>
    <lineage>
        <taxon>Eukaryota</taxon>
        <taxon>Viridiplantae</taxon>
        <taxon>Streptophyta</taxon>
        <taxon>Embryophyta</taxon>
        <taxon>Tracheophyta</taxon>
        <taxon>Spermatophyta</taxon>
        <taxon>Magnoliopsida</taxon>
        <taxon>Liliopsida</taxon>
        <taxon>Araceae</taxon>
        <taxon>Aroideae</taxon>
        <taxon>Colocasieae</taxon>
        <taxon>Colocasia</taxon>
    </lineage>
</organism>
<accession>A0A843V8B2</accession>
<evidence type="ECO:0000313" key="2">
    <source>
        <dbReference type="EMBL" id="MQL89834.1"/>
    </source>
</evidence>
<evidence type="ECO:0000313" key="3">
    <source>
        <dbReference type="Proteomes" id="UP000652761"/>
    </source>
</evidence>
<dbReference type="PANTHER" id="PTHR33052">
    <property type="entry name" value="DUF4228 DOMAIN PROTEIN-RELATED"/>
    <property type="match status" value="1"/>
</dbReference>
<proteinExistence type="predicted"/>
<dbReference type="OrthoDB" id="777096at2759"/>
<comment type="caution">
    <text evidence="2">The sequence shown here is derived from an EMBL/GenBank/DDBJ whole genome shotgun (WGS) entry which is preliminary data.</text>
</comment>
<dbReference type="InterPro" id="IPR025322">
    <property type="entry name" value="PADRE_dom"/>
</dbReference>
<feature type="region of interest" description="Disordered" evidence="1">
    <location>
        <begin position="133"/>
        <end position="165"/>
    </location>
</feature>
<evidence type="ECO:0000256" key="1">
    <source>
        <dbReference type="SAM" id="MobiDB-lite"/>
    </source>
</evidence>
<name>A0A843V8B2_COLES</name>
<reference evidence="2" key="1">
    <citation type="submission" date="2017-07" db="EMBL/GenBank/DDBJ databases">
        <title>Taro Niue Genome Assembly and Annotation.</title>
        <authorList>
            <person name="Atibalentja N."/>
            <person name="Keating K."/>
            <person name="Fields C.J."/>
        </authorList>
    </citation>
    <scope>NUCLEOTIDE SEQUENCE</scope>
    <source>
        <strain evidence="2">Niue_2</strain>
        <tissue evidence="2">Leaf</tissue>
    </source>
</reference>
<gene>
    <name evidence="2" type="ORF">Taro_022417</name>
</gene>
<protein>
    <submittedName>
        <fullName evidence="2">Uncharacterized protein</fullName>
    </submittedName>
</protein>
<dbReference type="EMBL" id="NMUH01001181">
    <property type="protein sequence ID" value="MQL89834.1"/>
    <property type="molecule type" value="Genomic_DNA"/>
</dbReference>
<keyword evidence="3" id="KW-1185">Reference proteome</keyword>
<dbReference type="Proteomes" id="UP000652761">
    <property type="component" value="Unassembled WGS sequence"/>
</dbReference>
<dbReference type="Pfam" id="PF14009">
    <property type="entry name" value="PADRE"/>
    <property type="match status" value="1"/>
</dbReference>